<dbReference type="GO" id="GO:0003677">
    <property type="term" value="F:DNA binding"/>
    <property type="evidence" value="ECO:0007669"/>
    <property type="project" value="InterPro"/>
</dbReference>
<dbReference type="InterPro" id="IPR000989">
    <property type="entry name" value="Rep"/>
</dbReference>
<keyword evidence="2" id="KW-0235">DNA replication</keyword>
<dbReference type="STRING" id="29421.B2M20_02415"/>
<evidence type="ECO:0000313" key="4">
    <source>
        <dbReference type="EMBL" id="OPH84369.1"/>
    </source>
</evidence>
<dbReference type="AlphaFoldDB" id="A0A1V4I2M2"/>
<sequence>MIQAGLPFGAGLQESGVWQDFLHYARDPDDPPVDAGESDLPDAGRREGNAKRRFRQLSKAVLANGCDAIGKSEYGLRLRNCCTKVYKHVHERGARYVAHECGVPGCPDRERRDARRQAAAIERKVARFMARHPGSQAVMLTVTNEAVPAHELKDATSAIMKGTSALMRSAPVRRAVLGWVRSIELARHPVSWLWGPHAHYLLIFGPDYFRREKGIYLTQERWALQTQKCMRLSYRPVVDVRVLRGVKAPIDEDGRKSLREISKYKAKPTSLIVARNGKPLLVGSDHLELYDAGDGQGLRPHYNAPLRAFLDATKNRRMLSMSRNLQGDDDLELGEFPEDIEGVQAPADLGRFICTEVYVWRVRGSDADYFLVARTFEEPGRFAMPP</sequence>
<feature type="region of interest" description="Disordered" evidence="3">
    <location>
        <begin position="28"/>
        <end position="50"/>
    </location>
</feature>
<dbReference type="EMBL" id="MWPQ01000005">
    <property type="protein sequence ID" value="OPH84369.1"/>
    <property type="molecule type" value="Genomic_DNA"/>
</dbReference>
<evidence type="ECO:0000256" key="2">
    <source>
        <dbReference type="ARBA" id="ARBA00022705"/>
    </source>
</evidence>
<accession>A0A1V4I2M2</accession>
<feature type="compositionally biased region" description="Acidic residues" evidence="3">
    <location>
        <begin position="30"/>
        <end position="40"/>
    </location>
</feature>
<dbReference type="GO" id="GO:0006260">
    <property type="term" value="P:DNA replication"/>
    <property type="evidence" value="ECO:0007669"/>
    <property type="project" value="UniProtKB-KW"/>
</dbReference>
<name>A0A1V4I2M2_NITVU</name>
<protein>
    <submittedName>
        <fullName evidence="4">Uncharacterized protein</fullName>
    </submittedName>
</protein>
<evidence type="ECO:0000313" key="5">
    <source>
        <dbReference type="Proteomes" id="UP000189940"/>
    </source>
</evidence>
<organism evidence="4 5">
    <name type="scientific">Nitrobacter vulgaris</name>
    <dbReference type="NCBI Taxonomy" id="29421"/>
    <lineage>
        <taxon>Bacteria</taxon>
        <taxon>Pseudomonadati</taxon>
        <taxon>Pseudomonadota</taxon>
        <taxon>Alphaproteobacteria</taxon>
        <taxon>Hyphomicrobiales</taxon>
        <taxon>Nitrobacteraceae</taxon>
        <taxon>Nitrobacter</taxon>
    </lineage>
</organism>
<dbReference type="Pfam" id="PF01446">
    <property type="entry name" value="Rep_1"/>
    <property type="match status" value="1"/>
</dbReference>
<evidence type="ECO:0000256" key="1">
    <source>
        <dbReference type="ARBA" id="ARBA00008909"/>
    </source>
</evidence>
<gene>
    <name evidence="4" type="ORF">B2M20_02415</name>
</gene>
<dbReference type="Proteomes" id="UP000189940">
    <property type="component" value="Unassembled WGS sequence"/>
</dbReference>
<keyword evidence="5" id="KW-1185">Reference proteome</keyword>
<dbReference type="OrthoDB" id="5540934at2"/>
<comment type="caution">
    <text evidence="4">The sequence shown here is derived from an EMBL/GenBank/DDBJ whole genome shotgun (WGS) entry which is preliminary data.</text>
</comment>
<proteinExistence type="inferred from homology"/>
<comment type="similarity">
    <text evidence="1">Belongs to the Gram-positive plasmids replication protein type 1 family.</text>
</comment>
<evidence type="ECO:0000256" key="3">
    <source>
        <dbReference type="SAM" id="MobiDB-lite"/>
    </source>
</evidence>
<dbReference type="RefSeq" id="WP_079445507.1">
    <property type="nucleotide sequence ID" value="NZ_MWPQ01000005.1"/>
</dbReference>
<reference evidence="4 5" key="1">
    <citation type="submission" date="2017-02" db="EMBL/GenBank/DDBJ databases">
        <title>Genome sequence of the nitrite-oxidizing bacterium Nitrobacter vulgaris strain Ab1.</title>
        <authorList>
            <person name="Mellbye B.L."/>
            <person name="Davis E.W."/>
            <person name="Spieck E."/>
            <person name="Chang J.H."/>
            <person name="Bottomley P.J."/>
            <person name="Sayavedra-Soto L.A."/>
        </authorList>
    </citation>
    <scope>NUCLEOTIDE SEQUENCE [LARGE SCALE GENOMIC DNA]</scope>
    <source>
        <strain evidence="4 5">Ab1</strain>
    </source>
</reference>